<evidence type="ECO:0000256" key="1">
    <source>
        <dbReference type="ARBA" id="ARBA00004123"/>
    </source>
</evidence>
<comment type="caution">
    <text evidence="5">The sequence shown here is derived from an EMBL/GenBank/DDBJ whole genome shotgun (WGS) entry which is preliminary data.</text>
</comment>
<dbReference type="PROSITE" id="PS50013">
    <property type="entry name" value="CHROMO_2"/>
    <property type="match status" value="1"/>
</dbReference>
<evidence type="ECO:0000256" key="2">
    <source>
        <dbReference type="ARBA" id="ARBA00023242"/>
    </source>
</evidence>
<feature type="compositionally biased region" description="Low complexity" evidence="3">
    <location>
        <begin position="1062"/>
        <end position="1076"/>
    </location>
</feature>
<dbReference type="GO" id="GO:0005634">
    <property type="term" value="C:nucleus"/>
    <property type="evidence" value="ECO:0007669"/>
    <property type="project" value="UniProtKB-SubCell"/>
</dbReference>
<dbReference type="InterPro" id="IPR000953">
    <property type="entry name" value="Chromo/chromo_shadow_dom"/>
</dbReference>
<feature type="region of interest" description="Disordered" evidence="3">
    <location>
        <begin position="490"/>
        <end position="569"/>
    </location>
</feature>
<feature type="compositionally biased region" description="Polar residues" evidence="3">
    <location>
        <begin position="1467"/>
        <end position="1488"/>
    </location>
</feature>
<feature type="region of interest" description="Disordered" evidence="3">
    <location>
        <begin position="1437"/>
        <end position="1507"/>
    </location>
</feature>
<accession>A0AAD7GIE0</accession>
<keyword evidence="2" id="KW-0539">Nucleus</keyword>
<dbReference type="InterPro" id="IPR023780">
    <property type="entry name" value="Chromo_domain"/>
</dbReference>
<dbReference type="EMBL" id="JARKIE010000035">
    <property type="protein sequence ID" value="KAJ7696285.1"/>
    <property type="molecule type" value="Genomic_DNA"/>
</dbReference>
<feature type="region of interest" description="Disordered" evidence="3">
    <location>
        <begin position="120"/>
        <end position="145"/>
    </location>
</feature>
<dbReference type="CDD" id="cd00024">
    <property type="entry name" value="CD_CSD"/>
    <property type="match status" value="1"/>
</dbReference>
<feature type="compositionally biased region" description="Low complexity" evidence="3">
    <location>
        <begin position="1122"/>
        <end position="1134"/>
    </location>
</feature>
<evidence type="ECO:0000259" key="4">
    <source>
        <dbReference type="PROSITE" id="PS50013"/>
    </source>
</evidence>
<evidence type="ECO:0000256" key="3">
    <source>
        <dbReference type="SAM" id="MobiDB-lite"/>
    </source>
</evidence>
<name>A0AAD7GIE0_MYCRO</name>
<feature type="domain" description="Chromo" evidence="4">
    <location>
        <begin position="1137"/>
        <end position="1187"/>
    </location>
</feature>
<feature type="compositionally biased region" description="Low complexity" evidence="3">
    <location>
        <begin position="1196"/>
        <end position="1209"/>
    </location>
</feature>
<dbReference type="SUPFAM" id="SSF54160">
    <property type="entry name" value="Chromo domain-like"/>
    <property type="match status" value="1"/>
</dbReference>
<feature type="region of interest" description="Disordered" evidence="3">
    <location>
        <begin position="1049"/>
        <end position="1136"/>
    </location>
</feature>
<evidence type="ECO:0000313" key="5">
    <source>
        <dbReference type="EMBL" id="KAJ7696285.1"/>
    </source>
</evidence>
<dbReference type="SMART" id="SM00298">
    <property type="entry name" value="CHROMO"/>
    <property type="match status" value="1"/>
</dbReference>
<keyword evidence="6" id="KW-1185">Reference proteome</keyword>
<evidence type="ECO:0000313" key="6">
    <source>
        <dbReference type="Proteomes" id="UP001221757"/>
    </source>
</evidence>
<sequence>MSSAILPQLQILLGQLQDLDLQDLDPSLRSRLSNLTAATAATQAEIHHIESRTGSQNDCAETETVSEPPLRVPTALGRAPLHSSPSPCIPVTSDTISLSASVPPTGHTISEYSPASPFAPVASETVPPSASVSPTAHTASEHSPTTLPIHRFPWIEIEHEGVMPSESAFVKPGEPRQFGMPLTGILPLEPPLQLFQWPARTISNLGKPELHSLFPAPAAPPPELGCYPQAPVYSLNPEPDFSYRRGYRYAAPFYTSQRQIEHQRMLEVQIPPNLRPSHFDLDTQSFCSDPIPGMVQLPMGIPIVHHVNGDPKRTITAVCGHTLESLMQYEEGEKVQALIPRLMTLTWGIKETGTQPGVPGIFELPGMQKNLRSKHVDLGKLTPGDGSFNLASTHGEGEGHGIFMPAVQTNTPEAAAIIKEVLQILHQLYRLIMPLCISRFEWDMLEFNNIENNVVAFGGLEPGPTSCQLNSSSAANVVIHGIPDLTDTAASTTDPLKLSPKQSPPDAGLSHPAESAADGPLKLSPPEVSPDSGPSRPANPAESPTDTPSHPTDTPPEPPRTKPTGKSRQRRKIIELGEILLTLLEKSIGAQGNAHGDFKDDALAFTLFVLLFRLAPGSDLGPFLWMRGGIYLRALDAYILFTSFKAQDIHMGSAPTYVKKIQDAWISMDTANELFKRFGPQVRCGYVMYPSMAATARTTQILYSPSLHFLHSPAPNIRDSYRKYYCLHGGTILGNARARANRLGVEGVKGLKNYLIQCDLNLELDVNELLKRTTYVDEDGQIQRLEPSPLDIEDDQVYEMICIYRRYYFWLREVIAEYSLGLTKPKFKATQEAIRNAHSGFMQHQQVLPTEHSLLPKRRLQNKVPGTFPLIDRIVSRRQQGSEALWTLVIQGQTQVTELIERKTPWLNMGDNARKCLQYLFKYGTAPPAKLVQTAAADADEIECTVQPMLVDDPEAVPRASTDSERSGPMLVDKTQNSAAPADETEHTVWPMLVDDVEVVPLVSTDPDQSSCAVIDKADNSAAAADGTQPMLVDAVPLLPQAFADLTGPPIEPTIIDDDARSGSPVTGVSPSPLGSRAGSPIVRRPRLRRRKAPSFSDSESDSVSSKVDKQKQIPRKRKRAAGPSESESSAAAEGEFEVEKIVGSREQNGDRQWLVRWKNCDASQDMWCEEEQLRGAQDLVNEFNSEAGLPEARFPRSQSPCSSRLSSGPPSPSPESSDTEYGKPQPEKMTSRSKRYLRMINPEDIKRPIETKELNTRFLCDLLNTAHLTTECDDISLASGALQKPADFRLAAESPRVLAGRILDQIERNNELSTRMYFELPSAESMSTWGPGLANLTLKCIADFGLTIPDMVAQVHIHDLLSRAVQAQVCRSLIAIYQWILYLGPSLAEQLISIHKAEGEAVLAAKFPELAPIVNHVVVFVERHQQQQEKIKLAKAAEKAKAKAAKHGKPAPRGRKKRRRIGDTSAMPNDSAAASAQNLDAGPSSSGDPEPSLVIPEPEEESVDWSRMPGNLFGLLPANKTNIKLEPLGPTVKVKDREAVYTIATKYLCKIWEEHLILKSMLKVDKYLNPDERTPPTRDFKECVRDRCITRGAILQCIADAFGDGIFASHGMKSFLLRPSRMFTSDIVRDEHCARAIEKNELDTLKNLDAWLLGCVVEDPDLEVQCTRLGELVHRGLLSLKLGQSLTDEDYENPHQMSTSSRTLSKISNATGKGKQKRRMAVVDIRPTISTLLRNGPSFGIAAIIIREALSKRRGKDFTAATKIYRRMLEGQHPTTGTQGKRDPDQMDPIRADLQGLKLLRKVLPPNLLTTRTGMSSLLVFMGTGQGSMTSEFLLRMEGKPNKMHFQTPEACIEQFRAIELWNMNLDLPSRIPYENSAIYGQPNVWYTTHPTLREGDNFITLTMEEKFQPYFSESIQRSWEAFLGPLANQDPAVSDAPRKSWEDVLRWIVQCGLRGFGSGLGPLQFANNMVLCGIAESPSPGTMAQWIFANKDYGAFTGLQVLGFNLPEKASAAAVQAAFFCFYYWLEHHLTAADKEVLHFGTIFVEQLLCKIGRWKKRMLEMAKIDLVAVAREIFEGHRWVRGANLEDHTKFPIPSCADISMSVFRSIIEFKKETLDIDSGVDTDT</sequence>
<feature type="compositionally biased region" description="Basic residues" evidence="3">
    <location>
        <begin position="1084"/>
        <end position="1093"/>
    </location>
</feature>
<dbReference type="Gene3D" id="2.40.50.40">
    <property type="match status" value="1"/>
</dbReference>
<feature type="region of interest" description="Disordered" evidence="3">
    <location>
        <begin position="956"/>
        <end position="984"/>
    </location>
</feature>
<protein>
    <recommendedName>
        <fullName evidence="4">Chromo domain-containing protein</fullName>
    </recommendedName>
</protein>
<feature type="compositionally biased region" description="Basic residues" evidence="3">
    <location>
        <begin position="1443"/>
        <end position="1461"/>
    </location>
</feature>
<feature type="region of interest" description="Disordered" evidence="3">
    <location>
        <begin position="1192"/>
        <end position="1237"/>
    </location>
</feature>
<dbReference type="GO" id="GO:0006338">
    <property type="term" value="P:chromatin remodeling"/>
    <property type="evidence" value="ECO:0007669"/>
    <property type="project" value="UniProtKB-ARBA"/>
</dbReference>
<proteinExistence type="predicted"/>
<dbReference type="Pfam" id="PF00385">
    <property type="entry name" value="Chromo"/>
    <property type="match status" value="1"/>
</dbReference>
<comment type="subcellular location">
    <subcellularLocation>
        <location evidence="1">Nucleus</location>
    </subcellularLocation>
</comment>
<dbReference type="Proteomes" id="UP001221757">
    <property type="component" value="Unassembled WGS sequence"/>
</dbReference>
<dbReference type="PANTHER" id="PTHR22812">
    <property type="entry name" value="CHROMOBOX PROTEIN"/>
    <property type="match status" value="1"/>
</dbReference>
<gene>
    <name evidence="5" type="ORF">B0H17DRAFT_1054090</name>
</gene>
<feature type="compositionally biased region" description="Low complexity" evidence="3">
    <location>
        <begin position="1095"/>
        <end position="1106"/>
    </location>
</feature>
<organism evidence="5 6">
    <name type="scientific">Mycena rosella</name>
    <name type="common">Pink bonnet</name>
    <name type="synonym">Agaricus rosellus</name>
    <dbReference type="NCBI Taxonomy" id="1033263"/>
    <lineage>
        <taxon>Eukaryota</taxon>
        <taxon>Fungi</taxon>
        <taxon>Dikarya</taxon>
        <taxon>Basidiomycota</taxon>
        <taxon>Agaricomycotina</taxon>
        <taxon>Agaricomycetes</taxon>
        <taxon>Agaricomycetidae</taxon>
        <taxon>Agaricales</taxon>
        <taxon>Marasmiineae</taxon>
        <taxon>Mycenaceae</taxon>
        <taxon>Mycena</taxon>
    </lineage>
</organism>
<dbReference type="InterPro" id="IPR051219">
    <property type="entry name" value="Heterochromatin_chromo-domain"/>
</dbReference>
<dbReference type="InterPro" id="IPR016197">
    <property type="entry name" value="Chromo-like_dom_sf"/>
</dbReference>
<feature type="compositionally biased region" description="Polar residues" evidence="3">
    <location>
        <begin position="126"/>
        <end position="145"/>
    </location>
</feature>
<reference evidence="5" key="1">
    <citation type="submission" date="2023-03" db="EMBL/GenBank/DDBJ databases">
        <title>Massive genome expansion in bonnet fungi (Mycena s.s.) driven by repeated elements and novel gene families across ecological guilds.</title>
        <authorList>
            <consortium name="Lawrence Berkeley National Laboratory"/>
            <person name="Harder C.B."/>
            <person name="Miyauchi S."/>
            <person name="Viragh M."/>
            <person name="Kuo A."/>
            <person name="Thoen E."/>
            <person name="Andreopoulos B."/>
            <person name="Lu D."/>
            <person name="Skrede I."/>
            <person name="Drula E."/>
            <person name="Henrissat B."/>
            <person name="Morin E."/>
            <person name="Kohler A."/>
            <person name="Barry K."/>
            <person name="LaButti K."/>
            <person name="Morin E."/>
            <person name="Salamov A."/>
            <person name="Lipzen A."/>
            <person name="Mereny Z."/>
            <person name="Hegedus B."/>
            <person name="Baldrian P."/>
            <person name="Stursova M."/>
            <person name="Weitz H."/>
            <person name="Taylor A."/>
            <person name="Grigoriev I.V."/>
            <person name="Nagy L.G."/>
            <person name="Martin F."/>
            <person name="Kauserud H."/>
        </authorList>
    </citation>
    <scope>NUCLEOTIDE SEQUENCE</scope>
    <source>
        <strain evidence="5">CBHHK067</strain>
    </source>
</reference>